<gene>
    <name evidence="1" type="ORF">OKA04_12440</name>
</gene>
<dbReference type="EMBL" id="JAPDDS010000006">
    <property type="protein sequence ID" value="MCW1885540.1"/>
    <property type="molecule type" value="Genomic_DNA"/>
</dbReference>
<proteinExistence type="predicted"/>
<comment type="caution">
    <text evidence="1">The sequence shown here is derived from an EMBL/GenBank/DDBJ whole genome shotgun (WGS) entry which is preliminary data.</text>
</comment>
<protein>
    <submittedName>
        <fullName evidence="1">Uncharacterized protein</fullName>
    </submittedName>
</protein>
<sequence length="302" mass="33413">MPIDSPFVGLKDHGTSALDPRKETIHGTATLVKHAFRNVEQEWWAGIILKARDARSFSKLVRAGGAIRMTAEELKDGKIAESAYFLAHPTSGRGLVATYWGAPGGTTIERALKKTFTARQKTLRQEALSAATSDKDRAAILKHYKGALRVKAQIRDGSMAEYLKDMKTKSLDIKITSVENRDRLFRTAPPKSVTRTEHYVFPPNFAFNSELAEAAELEISQLEGVEATFKGVNSKGAPQTVSNVELKNKLVFATAEYDELHGDFFAFNHDEHGSNIAESPVIDWLKKVLNHGSVHQNLVTPQ</sequence>
<dbReference type="Proteomes" id="UP001207930">
    <property type="component" value="Unassembled WGS sequence"/>
</dbReference>
<reference evidence="1 2" key="1">
    <citation type="submission" date="2022-10" db="EMBL/GenBank/DDBJ databases">
        <title>Luteolibacter flavescens strain MCCC 1K03193, whole genome shotgun sequencing project.</title>
        <authorList>
            <person name="Zhao G."/>
            <person name="Shen L."/>
        </authorList>
    </citation>
    <scope>NUCLEOTIDE SEQUENCE [LARGE SCALE GENOMIC DNA]</scope>
    <source>
        <strain evidence="1 2">MCCC 1K03193</strain>
    </source>
</reference>
<evidence type="ECO:0000313" key="2">
    <source>
        <dbReference type="Proteomes" id="UP001207930"/>
    </source>
</evidence>
<organism evidence="1 2">
    <name type="scientific">Luteolibacter flavescens</name>
    <dbReference type="NCBI Taxonomy" id="1859460"/>
    <lineage>
        <taxon>Bacteria</taxon>
        <taxon>Pseudomonadati</taxon>
        <taxon>Verrucomicrobiota</taxon>
        <taxon>Verrucomicrobiia</taxon>
        <taxon>Verrucomicrobiales</taxon>
        <taxon>Verrucomicrobiaceae</taxon>
        <taxon>Luteolibacter</taxon>
    </lineage>
</organism>
<keyword evidence="2" id="KW-1185">Reference proteome</keyword>
<accession>A0ABT3FPP0</accession>
<name>A0ABT3FPP0_9BACT</name>
<evidence type="ECO:0000313" key="1">
    <source>
        <dbReference type="EMBL" id="MCW1885540.1"/>
    </source>
</evidence>
<dbReference type="RefSeq" id="WP_264501496.1">
    <property type="nucleotide sequence ID" value="NZ_JAPDDS010000006.1"/>
</dbReference>